<dbReference type="SUPFAM" id="SSF53850">
    <property type="entry name" value="Periplasmic binding protein-like II"/>
    <property type="match status" value="1"/>
</dbReference>
<dbReference type="Gene3D" id="3.40.190.10">
    <property type="entry name" value="Periplasmic binding protein-like II"/>
    <property type="match status" value="1"/>
</dbReference>
<organism evidence="1 2">
    <name type="scientific">Marinactinospora rubrisoli</name>
    <dbReference type="NCBI Taxonomy" id="2715399"/>
    <lineage>
        <taxon>Bacteria</taxon>
        <taxon>Bacillati</taxon>
        <taxon>Actinomycetota</taxon>
        <taxon>Actinomycetes</taxon>
        <taxon>Streptosporangiales</taxon>
        <taxon>Nocardiopsidaceae</taxon>
        <taxon>Marinactinospora</taxon>
    </lineage>
</organism>
<dbReference type="InterPro" id="IPR050490">
    <property type="entry name" value="Bact_solute-bd_prot1"/>
</dbReference>
<evidence type="ECO:0000313" key="1">
    <source>
        <dbReference type="EMBL" id="MFC7328970.1"/>
    </source>
</evidence>
<keyword evidence="2" id="KW-1185">Reference proteome</keyword>
<dbReference type="Proteomes" id="UP001596540">
    <property type="component" value="Unassembled WGS sequence"/>
</dbReference>
<proteinExistence type="predicted"/>
<accession>A0ABW2KHS3</accession>
<dbReference type="Pfam" id="PF01547">
    <property type="entry name" value="SBP_bac_1"/>
    <property type="match status" value="1"/>
</dbReference>
<gene>
    <name evidence="1" type="ORF">ACFQRF_14585</name>
</gene>
<dbReference type="InterPro" id="IPR006059">
    <property type="entry name" value="SBP"/>
</dbReference>
<dbReference type="PANTHER" id="PTHR43649">
    <property type="entry name" value="ARABINOSE-BINDING PROTEIN-RELATED"/>
    <property type="match status" value="1"/>
</dbReference>
<dbReference type="InterPro" id="IPR006311">
    <property type="entry name" value="TAT_signal"/>
</dbReference>
<dbReference type="RefSeq" id="WP_379871620.1">
    <property type="nucleotide sequence ID" value="NZ_JBHTBH010000006.1"/>
</dbReference>
<comment type="caution">
    <text evidence="1">The sequence shown here is derived from an EMBL/GenBank/DDBJ whole genome shotgun (WGS) entry which is preliminary data.</text>
</comment>
<reference evidence="2" key="1">
    <citation type="journal article" date="2019" name="Int. J. Syst. Evol. Microbiol.">
        <title>The Global Catalogue of Microorganisms (GCM) 10K type strain sequencing project: providing services to taxonomists for standard genome sequencing and annotation.</title>
        <authorList>
            <consortium name="The Broad Institute Genomics Platform"/>
            <consortium name="The Broad Institute Genome Sequencing Center for Infectious Disease"/>
            <person name="Wu L."/>
            <person name="Ma J."/>
        </authorList>
    </citation>
    <scope>NUCLEOTIDE SEQUENCE [LARGE SCALE GENOMIC DNA]</scope>
    <source>
        <strain evidence="2">CGMCC 4.7382</strain>
    </source>
</reference>
<protein>
    <submittedName>
        <fullName evidence="1">Extracellular solute-binding protein</fullName>
    </submittedName>
</protein>
<dbReference type="PROSITE" id="PS51318">
    <property type="entry name" value="TAT"/>
    <property type="match status" value="1"/>
</dbReference>
<sequence>MRSPEPRPPVPSAASAASPVGRRGFLAASLAAAGTAALGGCAGPGQGGRLRLSQWNLFTGGDGARMVEMHERYQAEHPDVDFRPTTFLWGSPYYTKLATGAAGGRGAHVATLHLSRLRNLAPGRLLDPIPMDRLAEHGVTADGFLPNVWDKCLVDGRLYAVPLDTHPFVTYFNTDICARAGVLDADGRLVETHGRDELFDLLSAVRDVTGRYAVSVDATGGWRLFWTLYRQQDGRMTFDGGRVGLDTDKALTALETIALLSERGLAPRTSDPPASAANFGNAVAGLLWTGAWEAPTFADAGLPFSMTRFHDVYGNRRTHADSHAFVFPHQRDPDPRVRDAAVEYVAFMLRNSVLWAEGGHVPAYQPVAESREYRDLYPMSEYRDVAEDIQFDPDIWFSGSAAQMQLEANQAFEALHAGTITPEAALGQFTRAAQRLLDTPAPM</sequence>
<evidence type="ECO:0000313" key="2">
    <source>
        <dbReference type="Proteomes" id="UP001596540"/>
    </source>
</evidence>
<name>A0ABW2KHS3_9ACTN</name>
<dbReference type="PANTHER" id="PTHR43649:SF14">
    <property type="entry name" value="BLR3389 PROTEIN"/>
    <property type="match status" value="1"/>
</dbReference>
<dbReference type="EMBL" id="JBHTBH010000006">
    <property type="protein sequence ID" value="MFC7328970.1"/>
    <property type="molecule type" value="Genomic_DNA"/>
</dbReference>